<sequence>MVSLFSERIDWSSVRILEDMITNTWHITFGSNLMWRLQWHRKWALSYDNYSLNADILNCCDDNCFSNMYICHCLMPVKVKPYLPRRFTRLPFGLTCSPFLLCTSTRELAMKHISKFHIAASMIDKLLYMDDFLVSTETETHITMLYHEMKDLLTLMKLPMEKWSLTLSINCVKLKDVLHTNKGFRKSTTTVLGIDWDKNVDTL</sequence>
<reference evidence="2" key="1">
    <citation type="submission" date="2020-08" db="EMBL/GenBank/DDBJ databases">
        <title>Multicomponent nature underlies the extraordinary mechanical properties of spider dragline silk.</title>
        <authorList>
            <person name="Kono N."/>
            <person name="Nakamura H."/>
            <person name="Mori M."/>
            <person name="Yoshida Y."/>
            <person name="Ohtoshi R."/>
            <person name="Malay A.D."/>
            <person name="Moran D.A.P."/>
            <person name="Tomita M."/>
            <person name="Numata K."/>
            <person name="Arakawa K."/>
        </authorList>
    </citation>
    <scope>NUCLEOTIDE SEQUENCE</scope>
</reference>
<dbReference type="EMBL" id="BMAW01092241">
    <property type="protein sequence ID" value="GFS53864.1"/>
    <property type="molecule type" value="Genomic_DNA"/>
</dbReference>
<dbReference type="GO" id="GO:0071897">
    <property type="term" value="P:DNA biosynthetic process"/>
    <property type="evidence" value="ECO:0007669"/>
    <property type="project" value="UniProtKB-ARBA"/>
</dbReference>
<organism evidence="2 3">
    <name type="scientific">Nephila pilipes</name>
    <name type="common">Giant wood spider</name>
    <name type="synonym">Nephila maculata</name>
    <dbReference type="NCBI Taxonomy" id="299642"/>
    <lineage>
        <taxon>Eukaryota</taxon>
        <taxon>Metazoa</taxon>
        <taxon>Ecdysozoa</taxon>
        <taxon>Arthropoda</taxon>
        <taxon>Chelicerata</taxon>
        <taxon>Arachnida</taxon>
        <taxon>Araneae</taxon>
        <taxon>Araneomorphae</taxon>
        <taxon>Entelegynae</taxon>
        <taxon>Araneoidea</taxon>
        <taxon>Nephilidae</taxon>
        <taxon>Nephila</taxon>
    </lineage>
</organism>
<dbReference type="InterPro" id="IPR043128">
    <property type="entry name" value="Rev_trsase/Diguanyl_cyclase"/>
</dbReference>
<dbReference type="OrthoDB" id="6429900at2759"/>
<keyword evidence="3" id="KW-1185">Reference proteome</keyword>
<dbReference type="AlphaFoldDB" id="A0A8X6IP08"/>
<dbReference type="Pfam" id="PF00078">
    <property type="entry name" value="RVT_1"/>
    <property type="match status" value="1"/>
</dbReference>
<feature type="domain" description="Reverse transcriptase" evidence="1">
    <location>
        <begin position="1"/>
        <end position="196"/>
    </location>
</feature>
<evidence type="ECO:0000313" key="3">
    <source>
        <dbReference type="Proteomes" id="UP000887013"/>
    </source>
</evidence>
<proteinExistence type="predicted"/>
<evidence type="ECO:0000313" key="2">
    <source>
        <dbReference type="EMBL" id="GFS53864.1"/>
    </source>
</evidence>
<comment type="caution">
    <text evidence="2">The sequence shown here is derived from an EMBL/GenBank/DDBJ whole genome shotgun (WGS) entry which is preliminary data.</text>
</comment>
<dbReference type="InterPro" id="IPR043502">
    <property type="entry name" value="DNA/RNA_pol_sf"/>
</dbReference>
<dbReference type="SUPFAM" id="SSF56672">
    <property type="entry name" value="DNA/RNA polymerases"/>
    <property type="match status" value="1"/>
</dbReference>
<dbReference type="Proteomes" id="UP000887013">
    <property type="component" value="Unassembled WGS sequence"/>
</dbReference>
<gene>
    <name evidence="2" type="primary">X975_18538</name>
    <name evidence="2" type="ORF">NPIL_344641</name>
</gene>
<name>A0A8X6IP08_NEPPI</name>
<dbReference type="InterPro" id="IPR000477">
    <property type="entry name" value="RT_dom"/>
</dbReference>
<accession>A0A8X6IP08</accession>
<protein>
    <submittedName>
        <fullName evidence="2">Integrase catalytic domain-containing protein</fullName>
    </submittedName>
</protein>
<dbReference type="PROSITE" id="PS50878">
    <property type="entry name" value="RT_POL"/>
    <property type="match status" value="1"/>
</dbReference>
<dbReference type="Gene3D" id="3.30.70.270">
    <property type="match status" value="1"/>
</dbReference>
<evidence type="ECO:0000259" key="1">
    <source>
        <dbReference type="PROSITE" id="PS50878"/>
    </source>
</evidence>